<accession>A0A0X3PGD7</accession>
<sequence>MKLNCHLNLNPSPTLSLSHTVKTILSLTPSLLITLTPNLTLNSNSNLNLTLTLTLTLILNISSLEFNAKPYVFWMVPSPLVLFRWTYKSPLPFILQIDLYNNILIIFDYM</sequence>
<gene>
    <name evidence="1" type="ORF">TR102434</name>
</gene>
<protein>
    <submittedName>
        <fullName evidence="1">Uncharacterized protein</fullName>
    </submittedName>
</protein>
<reference evidence="1" key="1">
    <citation type="submission" date="2016-01" db="EMBL/GenBank/DDBJ databases">
        <title>Reference transcriptome for the parasite Schistocephalus solidus: insights into the molecular evolution of parasitism.</title>
        <authorList>
            <person name="Hebert F.O."/>
            <person name="Grambauer S."/>
            <person name="Barber I."/>
            <person name="Landry C.R."/>
            <person name="Aubin-Horth N."/>
        </authorList>
    </citation>
    <scope>NUCLEOTIDE SEQUENCE</scope>
</reference>
<dbReference type="AlphaFoldDB" id="A0A0X3PGD7"/>
<proteinExistence type="predicted"/>
<organism evidence="1">
    <name type="scientific">Schistocephalus solidus</name>
    <name type="common">Tapeworm</name>
    <dbReference type="NCBI Taxonomy" id="70667"/>
    <lineage>
        <taxon>Eukaryota</taxon>
        <taxon>Metazoa</taxon>
        <taxon>Spiralia</taxon>
        <taxon>Lophotrochozoa</taxon>
        <taxon>Platyhelminthes</taxon>
        <taxon>Cestoda</taxon>
        <taxon>Eucestoda</taxon>
        <taxon>Diphyllobothriidea</taxon>
        <taxon>Diphyllobothriidae</taxon>
        <taxon>Schistocephalus</taxon>
    </lineage>
</organism>
<name>A0A0X3PGD7_SCHSO</name>
<evidence type="ECO:0000313" key="1">
    <source>
        <dbReference type="EMBL" id="JAP46306.1"/>
    </source>
</evidence>
<dbReference type="EMBL" id="GEEE01016919">
    <property type="protein sequence ID" value="JAP46306.1"/>
    <property type="molecule type" value="Transcribed_RNA"/>
</dbReference>